<dbReference type="GO" id="GO:0005525">
    <property type="term" value="F:GTP binding"/>
    <property type="evidence" value="ECO:0007669"/>
    <property type="project" value="UniProtKB-UniRule"/>
</dbReference>
<dbReference type="Proteomes" id="UP000739538">
    <property type="component" value="Unassembled WGS sequence"/>
</dbReference>
<gene>
    <name evidence="5" type="primary">typA</name>
    <name evidence="2" type="synonym">bipA</name>
    <name evidence="5" type="ORF">KDA27_13045</name>
</gene>
<dbReference type="InterPro" id="IPR042116">
    <property type="entry name" value="TypA/BipA_C"/>
</dbReference>
<feature type="binding site" evidence="2">
    <location>
        <begin position="31"/>
        <end position="36"/>
    </location>
    <ligand>
        <name>GTP</name>
        <dbReference type="ChEBI" id="CHEBI:37565"/>
    </ligand>
</feature>
<dbReference type="SMART" id="SM00838">
    <property type="entry name" value="EFG_C"/>
    <property type="match status" value="1"/>
</dbReference>
<dbReference type="Gene3D" id="3.30.70.870">
    <property type="entry name" value="Elongation Factor G (Translational Gtpase), domain 3"/>
    <property type="match status" value="1"/>
</dbReference>
<dbReference type="EC" id="3.6.5.-" evidence="2"/>
<dbReference type="SUPFAM" id="SSF52540">
    <property type="entry name" value="P-loop containing nucleoside triphosphate hydrolases"/>
    <property type="match status" value="1"/>
</dbReference>
<reference evidence="5" key="2">
    <citation type="journal article" date="2021" name="Microbiome">
        <title>Successional dynamics and alternative stable states in a saline activated sludge microbial community over 9 years.</title>
        <authorList>
            <person name="Wang Y."/>
            <person name="Ye J."/>
            <person name="Ju F."/>
            <person name="Liu L."/>
            <person name="Boyd J.A."/>
            <person name="Deng Y."/>
            <person name="Parks D.H."/>
            <person name="Jiang X."/>
            <person name="Yin X."/>
            <person name="Woodcroft B.J."/>
            <person name="Tyson G.W."/>
            <person name="Hugenholtz P."/>
            <person name="Polz M.F."/>
            <person name="Zhang T."/>
        </authorList>
    </citation>
    <scope>NUCLEOTIDE SEQUENCE</scope>
    <source>
        <strain evidence="5">HKST-UBA02</strain>
    </source>
</reference>
<dbReference type="InterPro" id="IPR047043">
    <property type="entry name" value="BipA_III"/>
</dbReference>
<dbReference type="FunFam" id="2.40.50.250:FF:000001">
    <property type="entry name" value="GTP-binding protein TypA"/>
    <property type="match status" value="1"/>
</dbReference>
<keyword evidence="2" id="KW-0690">Ribosome biogenesis</keyword>
<comment type="catalytic activity">
    <reaction evidence="2">
        <text>GTP + H2O = GDP + phosphate + H(+)</text>
        <dbReference type="Rhea" id="RHEA:19669"/>
        <dbReference type="ChEBI" id="CHEBI:15377"/>
        <dbReference type="ChEBI" id="CHEBI:15378"/>
        <dbReference type="ChEBI" id="CHEBI:37565"/>
        <dbReference type="ChEBI" id="CHEBI:43474"/>
        <dbReference type="ChEBI" id="CHEBI:58189"/>
    </reaction>
</comment>
<keyword evidence="2" id="KW-0699">rRNA-binding</keyword>
<evidence type="ECO:0000259" key="4">
    <source>
        <dbReference type="PROSITE" id="PS51722"/>
    </source>
</evidence>
<accession>A0A956SEV4</accession>
<sequence>MNATTSETTASTPTTQRRGDRRALAIVAHVDHGKTTLVDALLRQSGTFRANQHVADCVMDSGDLERERGITILSKNTAIRYGDTVINIVDTPGHRDFGSEVERILSMVEGVLLLVDAAEGPLPQTRFVLKKALEGDKQPIVLINKIDRHDARVEEVEEEIQDLFLSLATKDEHLEFPVLYGSGKLGFAGTDPTATSGDLHPLLDLILEKIPAPVVTDQRFKMIVANIEYSDYLGRMAIGRIHSGVVRLGETLANVHPDGHIVETSKPGKLYLFEGLQRVEVKEASAGDIVVMSGFPGVEIGQTILHPDDPTPLTGIRVEEPTLSMEFRVNDSPFAGKSGKYVTSRHLLDRLVKELERNVGLRLEKTDQPDSFQVLGRGELSLSILAETMRREMYELALGRPQVIYHRDEDGKLLEPYEELVIDCAEEYTGTVIAAVGERRGELRHLGKHGDRARIEFSIPSRGLLGFRTEFLTLTRGTGMLNHMFDEYGPHKGPLPSRKRGAMIAKEGGDVTAYALEQLSDRGIFFVRPGDPVYEGQVVGEHCKDDDLVVQICRKKHLTNMRSSTADVEERLTPPRDLTIESGIEWINDDELLEVTPGAMRVRKRERDPNRRRQAEKREKGI</sequence>
<dbReference type="InterPro" id="IPR006298">
    <property type="entry name" value="BipA"/>
</dbReference>
<keyword evidence="2" id="KW-0694">RNA-binding</keyword>
<feature type="region of interest" description="Disordered" evidence="3">
    <location>
        <begin position="600"/>
        <end position="622"/>
    </location>
</feature>
<dbReference type="HAMAP" id="MF_00849">
    <property type="entry name" value="BipA"/>
    <property type="match status" value="1"/>
</dbReference>
<comment type="caution">
    <text evidence="5">The sequence shown here is derived from an EMBL/GenBank/DDBJ whole genome shotgun (WGS) entry which is preliminary data.</text>
</comment>
<evidence type="ECO:0000313" key="6">
    <source>
        <dbReference type="Proteomes" id="UP000739538"/>
    </source>
</evidence>
<dbReference type="GO" id="GO:0000049">
    <property type="term" value="F:tRNA binding"/>
    <property type="evidence" value="ECO:0007669"/>
    <property type="project" value="UniProtKB-KW"/>
</dbReference>
<dbReference type="InterPro" id="IPR048876">
    <property type="entry name" value="BipA_C"/>
</dbReference>
<keyword evidence="1 2" id="KW-0342">GTP-binding</keyword>
<dbReference type="GO" id="GO:1990904">
    <property type="term" value="C:ribonucleoprotein complex"/>
    <property type="evidence" value="ECO:0007669"/>
    <property type="project" value="TreeGrafter"/>
</dbReference>
<dbReference type="InterPro" id="IPR035651">
    <property type="entry name" value="BipA_V"/>
</dbReference>
<dbReference type="Gene3D" id="3.30.70.240">
    <property type="match status" value="1"/>
</dbReference>
<dbReference type="GO" id="GO:0003924">
    <property type="term" value="F:GTPase activity"/>
    <property type="evidence" value="ECO:0007669"/>
    <property type="project" value="UniProtKB-UniRule"/>
</dbReference>
<dbReference type="InterPro" id="IPR000640">
    <property type="entry name" value="EFG_V-like"/>
</dbReference>
<keyword evidence="2" id="KW-0378">Hydrolase</keyword>
<dbReference type="Pfam" id="PF00679">
    <property type="entry name" value="EFG_C"/>
    <property type="match status" value="1"/>
</dbReference>
<dbReference type="InterPro" id="IPR005225">
    <property type="entry name" value="Small_GTP-bd"/>
</dbReference>
<dbReference type="PRINTS" id="PR00315">
    <property type="entry name" value="ELONGATNFCT"/>
</dbReference>
<dbReference type="CDD" id="cd16263">
    <property type="entry name" value="BipA_III"/>
    <property type="match status" value="1"/>
</dbReference>
<dbReference type="Gene3D" id="2.40.30.10">
    <property type="entry name" value="Translation factors"/>
    <property type="match status" value="1"/>
</dbReference>
<dbReference type="EMBL" id="JAGQHS010000064">
    <property type="protein sequence ID" value="MCA9756724.1"/>
    <property type="molecule type" value="Genomic_DNA"/>
</dbReference>
<evidence type="ECO:0000256" key="3">
    <source>
        <dbReference type="SAM" id="MobiDB-lite"/>
    </source>
</evidence>
<feature type="region of interest" description="Disordered" evidence="3">
    <location>
        <begin position="1"/>
        <end position="20"/>
    </location>
</feature>
<keyword evidence="2" id="KW-0547">Nucleotide-binding</keyword>
<dbReference type="Pfam" id="PF03144">
    <property type="entry name" value="GTP_EFTU_D2"/>
    <property type="match status" value="1"/>
</dbReference>
<proteinExistence type="inferred from homology"/>
<dbReference type="InterPro" id="IPR000795">
    <property type="entry name" value="T_Tr_GTP-bd_dom"/>
</dbReference>
<dbReference type="PROSITE" id="PS00301">
    <property type="entry name" value="G_TR_1"/>
    <property type="match status" value="1"/>
</dbReference>
<feature type="domain" description="Tr-type G" evidence="4">
    <location>
        <begin position="19"/>
        <end position="214"/>
    </location>
</feature>
<dbReference type="FunFam" id="3.30.70.240:FF:000002">
    <property type="entry name" value="GTP-binding protein TypA"/>
    <property type="match status" value="1"/>
</dbReference>
<dbReference type="GO" id="GO:0019843">
    <property type="term" value="F:rRNA binding"/>
    <property type="evidence" value="ECO:0007669"/>
    <property type="project" value="UniProtKB-KW"/>
</dbReference>
<dbReference type="InterPro" id="IPR004161">
    <property type="entry name" value="EFTu-like_2"/>
</dbReference>
<dbReference type="InterPro" id="IPR047041">
    <property type="entry name" value="BipA_GTP-bd_dom"/>
</dbReference>
<dbReference type="InterPro" id="IPR047042">
    <property type="entry name" value="BipA_II"/>
</dbReference>
<dbReference type="InterPro" id="IPR031157">
    <property type="entry name" value="G_TR_CS"/>
</dbReference>
<reference evidence="5" key="1">
    <citation type="submission" date="2020-04" db="EMBL/GenBank/DDBJ databases">
        <authorList>
            <person name="Zhang T."/>
        </authorList>
    </citation>
    <scope>NUCLEOTIDE SEQUENCE</scope>
    <source>
        <strain evidence="5">HKST-UBA02</strain>
    </source>
</reference>
<comment type="subunit">
    <text evidence="2">Monomer.</text>
</comment>
<dbReference type="PANTHER" id="PTHR42908">
    <property type="entry name" value="TRANSLATION ELONGATION FACTOR-RELATED"/>
    <property type="match status" value="1"/>
</dbReference>
<comment type="similarity">
    <text evidence="2">Belongs to the TRAFAC class translation factor GTPase superfamily. Classic translation factor GTPase family. BipA subfamily.</text>
</comment>
<dbReference type="GO" id="GO:0000027">
    <property type="term" value="P:ribosomal large subunit assembly"/>
    <property type="evidence" value="ECO:0007669"/>
    <property type="project" value="UniProtKB-UniRule"/>
</dbReference>
<dbReference type="PANTHER" id="PTHR42908:SF8">
    <property type="entry name" value="TR-TYPE G DOMAIN-CONTAINING PROTEIN"/>
    <property type="match status" value="1"/>
</dbReference>
<feature type="binding site" evidence="2">
    <location>
        <begin position="144"/>
        <end position="147"/>
    </location>
    <ligand>
        <name>GTP</name>
        <dbReference type="ChEBI" id="CHEBI:37565"/>
    </ligand>
</feature>
<dbReference type="Pfam" id="PF21018">
    <property type="entry name" value="BipA_C"/>
    <property type="match status" value="1"/>
</dbReference>
<dbReference type="InterPro" id="IPR009000">
    <property type="entry name" value="Transl_B-barrel_sf"/>
</dbReference>
<evidence type="ECO:0000313" key="5">
    <source>
        <dbReference type="EMBL" id="MCA9756724.1"/>
    </source>
</evidence>
<feature type="compositionally biased region" description="Basic and acidic residues" evidence="3">
    <location>
        <begin position="605"/>
        <end position="622"/>
    </location>
</feature>
<dbReference type="GO" id="GO:0005829">
    <property type="term" value="C:cytosol"/>
    <property type="evidence" value="ECO:0007669"/>
    <property type="project" value="TreeGrafter"/>
</dbReference>
<dbReference type="NCBIfam" id="TIGR01394">
    <property type="entry name" value="TypA_BipA"/>
    <property type="match status" value="1"/>
</dbReference>
<dbReference type="CDD" id="cd03710">
    <property type="entry name" value="BipA_TypA_C"/>
    <property type="match status" value="1"/>
</dbReference>
<comment type="function">
    <text evidence="2">A 50S ribosomal subunit assembly protein with GTPase activity, required for 50S subunit assembly at low temperatures, may also play a role in translation. Binds GTP and analogs. Binds the 70S ribosome between the 30S and 50S subunits, in a similar position as ribosome-bound EF-G; it contacts a number of ribosomal proteins, both rRNAs and the A-site tRNA.</text>
</comment>
<feature type="compositionally biased region" description="Low complexity" evidence="3">
    <location>
        <begin position="1"/>
        <end position="15"/>
    </location>
</feature>
<dbReference type="FunFam" id="3.40.50.300:FF:000055">
    <property type="entry name" value="GTP-binding protein TypA"/>
    <property type="match status" value="1"/>
</dbReference>
<dbReference type="SUPFAM" id="SSF54980">
    <property type="entry name" value="EF-G C-terminal domain-like"/>
    <property type="match status" value="2"/>
</dbReference>
<evidence type="ECO:0000256" key="2">
    <source>
        <dbReference type="HAMAP-Rule" id="MF_00849"/>
    </source>
</evidence>
<dbReference type="NCBIfam" id="TIGR00231">
    <property type="entry name" value="small_GTP"/>
    <property type="match status" value="1"/>
</dbReference>
<keyword evidence="2" id="KW-0820">tRNA-binding</keyword>
<dbReference type="Pfam" id="PF00009">
    <property type="entry name" value="GTP_EFTU"/>
    <property type="match status" value="1"/>
</dbReference>
<dbReference type="FunFam" id="3.30.70.870:FF:000003">
    <property type="entry name" value="GTP-binding protein TypA"/>
    <property type="match status" value="1"/>
</dbReference>
<dbReference type="CDD" id="cd01891">
    <property type="entry name" value="TypA_BipA"/>
    <property type="match status" value="1"/>
</dbReference>
<dbReference type="GO" id="GO:0043022">
    <property type="term" value="F:ribosome binding"/>
    <property type="evidence" value="ECO:0007669"/>
    <property type="project" value="UniProtKB-UniRule"/>
</dbReference>
<organism evidence="5 6">
    <name type="scientific">Eiseniibacteriota bacterium</name>
    <dbReference type="NCBI Taxonomy" id="2212470"/>
    <lineage>
        <taxon>Bacteria</taxon>
        <taxon>Candidatus Eiseniibacteriota</taxon>
    </lineage>
</organism>
<dbReference type="CDD" id="cd03691">
    <property type="entry name" value="BipA_TypA_II"/>
    <property type="match status" value="1"/>
</dbReference>
<dbReference type="Gene3D" id="3.40.50.300">
    <property type="entry name" value="P-loop containing nucleotide triphosphate hydrolases"/>
    <property type="match status" value="1"/>
</dbReference>
<dbReference type="InterPro" id="IPR035647">
    <property type="entry name" value="EFG_III/V"/>
</dbReference>
<dbReference type="SUPFAM" id="SSF50447">
    <property type="entry name" value="Translation proteins"/>
    <property type="match status" value="1"/>
</dbReference>
<evidence type="ECO:0000256" key="1">
    <source>
        <dbReference type="ARBA" id="ARBA00023134"/>
    </source>
</evidence>
<name>A0A956SEV4_UNCEI</name>
<dbReference type="PROSITE" id="PS51722">
    <property type="entry name" value="G_TR_2"/>
    <property type="match status" value="1"/>
</dbReference>
<keyword evidence="2" id="KW-0963">Cytoplasm</keyword>
<protein>
    <recommendedName>
        <fullName evidence="2">Large ribosomal subunit assembly factor BipA</fullName>
        <ecNumber evidence="2">3.6.5.-</ecNumber>
    </recommendedName>
    <alternativeName>
        <fullName evidence="2">GTP-binding protein BipA</fullName>
    </alternativeName>
</protein>
<comment type="subcellular location">
    <subcellularLocation>
        <location evidence="2">Cytoplasm</location>
    </subcellularLocation>
    <text evidence="2">Binds to ribosomes.</text>
</comment>
<dbReference type="InterPro" id="IPR027417">
    <property type="entry name" value="P-loop_NTPase"/>
</dbReference>
<dbReference type="AlphaFoldDB" id="A0A956SEV4"/>
<dbReference type="Gene3D" id="2.40.50.250">
    <property type="entry name" value="bipa protein"/>
    <property type="match status" value="1"/>
</dbReference>